<proteinExistence type="predicted"/>
<dbReference type="Gene3D" id="3.40.50.300">
    <property type="entry name" value="P-loop containing nucleotide triphosphate hydrolases"/>
    <property type="match status" value="1"/>
</dbReference>
<keyword evidence="1" id="KW-0548">Nucleotidyltransferase</keyword>
<dbReference type="InterPro" id="IPR050238">
    <property type="entry name" value="DNA_Rep/Repair_Clamp_Loader"/>
</dbReference>
<dbReference type="NCBIfam" id="NF005677">
    <property type="entry name" value="PRK07471.1"/>
    <property type="match status" value="1"/>
</dbReference>
<dbReference type="EC" id="2.7.7.7" evidence="1"/>
<dbReference type="SUPFAM" id="SSF52540">
    <property type="entry name" value="P-loop containing nucleoside triphosphate hydrolases"/>
    <property type="match status" value="1"/>
</dbReference>
<sequence length="374" mass="39965">MSDDPDTPEADRVGGAPHPRETVELFGQTAAEAAFLDAFASGRMHHAWMLTGPRGVGKATLAWRIARFLAAGPAAPDTGLFGDTAPTLDMAPDHPVFRRSLSLGEPRIALCRRGVDEKTNRLRTQLGVEEIRRLKGFFSLKATDGGRRTAIIDAADEMNTAAANALLKLLEEPPADATLLLVCHQPARLLPTIRSRCRVLRLSPLSEEDMGRALAQAGQPLDALPLLHALTGGSAGDAVRFLEGNGAEIYPRILSLLEGAPRMDREAIAGLASLAPGRENAATYEMLTDLTMLALARLTRAGAGSAAPLLPQEAAIVDRLCPGPMAARQWAEQQQDLAGRIAHARAVNLDPEQVILDMFLTIDRMSARIAALPA</sequence>
<protein>
    <submittedName>
        <fullName evidence="1">DNA polymerase III subunit delta</fullName>
        <ecNumber evidence="1">2.7.7.7</ecNumber>
    </submittedName>
</protein>
<dbReference type="InterPro" id="IPR027417">
    <property type="entry name" value="P-loop_NTPase"/>
</dbReference>
<dbReference type="PANTHER" id="PTHR11669">
    <property type="entry name" value="REPLICATION FACTOR C / DNA POLYMERASE III GAMMA-TAU SUBUNIT"/>
    <property type="match status" value="1"/>
</dbReference>
<dbReference type="AlphaFoldDB" id="A0A849L298"/>
<dbReference type="PANTHER" id="PTHR11669:SF8">
    <property type="entry name" value="DNA POLYMERASE III SUBUNIT DELTA"/>
    <property type="match status" value="1"/>
</dbReference>
<comment type="caution">
    <text evidence="1">The sequence shown here is derived from an EMBL/GenBank/DDBJ whole genome shotgun (WGS) entry which is preliminary data.</text>
</comment>
<accession>A0A849L298</accession>
<gene>
    <name evidence="1" type="ORF">HMH01_08050</name>
</gene>
<reference evidence="1 2" key="1">
    <citation type="submission" date="2020-05" db="EMBL/GenBank/DDBJ databases">
        <title>Gimesia benthica sp. nov., a novel planctomycete isolated from a deep-sea water sample of the Northwest Indian Ocean.</title>
        <authorList>
            <person name="Wang J."/>
            <person name="Ruan C."/>
            <person name="Song L."/>
            <person name="Zhu Y."/>
            <person name="Li A."/>
            <person name="Zheng X."/>
            <person name="Wang L."/>
            <person name="Lu Z."/>
            <person name="Huang Y."/>
            <person name="Du W."/>
            <person name="Zhou Y."/>
            <person name="Huang L."/>
            <person name="Dai X."/>
        </authorList>
    </citation>
    <scope>NUCLEOTIDE SEQUENCE [LARGE SCALE GENOMIC DNA]</scope>
    <source>
        <strain evidence="1 2">YYQ-30</strain>
    </source>
</reference>
<dbReference type="GO" id="GO:0003887">
    <property type="term" value="F:DNA-directed DNA polymerase activity"/>
    <property type="evidence" value="ECO:0007669"/>
    <property type="project" value="UniProtKB-EC"/>
</dbReference>
<dbReference type="RefSeq" id="WP_171324122.1">
    <property type="nucleotide sequence ID" value="NZ_JABFBC010000001.1"/>
</dbReference>
<dbReference type="GO" id="GO:0006261">
    <property type="term" value="P:DNA-templated DNA replication"/>
    <property type="evidence" value="ECO:0007669"/>
    <property type="project" value="TreeGrafter"/>
</dbReference>
<name>A0A849L298_9RHOB</name>
<keyword evidence="2" id="KW-1185">Reference proteome</keyword>
<keyword evidence="1" id="KW-0808">Transferase</keyword>
<dbReference type="EMBL" id="JABFBC010000001">
    <property type="protein sequence ID" value="NNU80393.1"/>
    <property type="molecule type" value="Genomic_DNA"/>
</dbReference>
<dbReference type="Proteomes" id="UP000572377">
    <property type="component" value="Unassembled WGS sequence"/>
</dbReference>
<dbReference type="Pfam" id="PF13177">
    <property type="entry name" value="DNA_pol3_delta2"/>
    <property type="match status" value="1"/>
</dbReference>
<organism evidence="1 2">
    <name type="scientific">Halovulum dunhuangense</name>
    <dbReference type="NCBI Taxonomy" id="1505036"/>
    <lineage>
        <taxon>Bacteria</taxon>
        <taxon>Pseudomonadati</taxon>
        <taxon>Pseudomonadota</taxon>
        <taxon>Alphaproteobacteria</taxon>
        <taxon>Rhodobacterales</taxon>
        <taxon>Paracoccaceae</taxon>
        <taxon>Halovulum</taxon>
    </lineage>
</organism>
<evidence type="ECO:0000313" key="1">
    <source>
        <dbReference type="EMBL" id="NNU80393.1"/>
    </source>
</evidence>
<evidence type="ECO:0000313" key="2">
    <source>
        <dbReference type="Proteomes" id="UP000572377"/>
    </source>
</evidence>
<dbReference type="GO" id="GO:0009360">
    <property type="term" value="C:DNA polymerase III complex"/>
    <property type="evidence" value="ECO:0007669"/>
    <property type="project" value="TreeGrafter"/>
</dbReference>